<dbReference type="Proteomes" id="UP001164539">
    <property type="component" value="Chromosome 13"/>
</dbReference>
<organism evidence="1 2">
    <name type="scientific">Melia azedarach</name>
    <name type="common">Chinaberry tree</name>
    <dbReference type="NCBI Taxonomy" id="155640"/>
    <lineage>
        <taxon>Eukaryota</taxon>
        <taxon>Viridiplantae</taxon>
        <taxon>Streptophyta</taxon>
        <taxon>Embryophyta</taxon>
        <taxon>Tracheophyta</taxon>
        <taxon>Spermatophyta</taxon>
        <taxon>Magnoliopsida</taxon>
        <taxon>eudicotyledons</taxon>
        <taxon>Gunneridae</taxon>
        <taxon>Pentapetalae</taxon>
        <taxon>rosids</taxon>
        <taxon>malvids</taxon>
        <taxon>Sapindales</taxon>
        <taxon>Meliaceae</taxon>
        <taxon>Melia</taxon>
    </lineage>
</organism>
<comment type="caution">
    <text evidence="1">The sequence shown here is derived from an EMBL/GenBank/DDBJ whole genome shotgun (WGS) entry which is preliminary data.</text>
</comment>
<evidence type="ECO:0000313" key="1">
    <source>
        <dbReference type="EMBL" id="KAJ4702790.1"/>
    </source>
</evidence>
<proteinExistence type="predicted"/>
<name>A0ACC1WUC1_MELAZ</name>
<sequence length="229" mass="24416">MVINNPSFLLFLLLLLLTTTVVSVASPPPEISPSSSATPATPQQDQQLNNIIDALIGAGDFNTLTNIISSSSFSLSATFFVPSDDFRLPLDPFTLSYHIVPQRLTFSDLCLLRPFSRLPTLLPGKSILVTNNSAANFTVDDSPLSHPDLYLTSSIAVHGIQNSLDYSVYGGPQPLSPPPPPPAPASRDFFVQEGEVTGGGNTSDAAAFLSVEFWRVFLVGFGVSLGCLC</sequence>
<dbReference type="EMBL" id="CM051406">
    <property type="protein sequence ID" value="KAJ4702790.1"/>
    <property type="molecule type" value="Genomic_DNA"/>
</dbReference>
<reference evidence="1 2" key="1">
    <citation type="journal article" date="2023" name="Science">
        <title>Complex scaffold remodeling in plant triterpene biosynthesis.</title>
        <authorList>
            <person name="De La Pena R."/>
            <person name="Hodgson H."/>
            <person name="Liu J.C."/>
            <person name="Stephenson M.J."/>
            <person name="Martin A.C."/>
            <person name="Owen C."/>
            <person name="Harkess A."/>
            <person name="Leebens-Mack J."/>
            <person name="Jimenez L.E."/>
            <person name="Osbourn A."/>
            <person name="Sattely E.S."/>
        </authorList>
    </citation>
    <scope>NUCLEOTIDE SEQUENCE [LARGE SCALE GENOMIC DNA]</scope>
    <source>
        <strain evidence="2">cv. JPN11</strain>
        <tissue evidence="1">Leaf</tissue>
    </source>
</reference>
<keyword evidence="2" id="KW-1185">Reference proteome</keyword>
<protein>
    <submittedName>
        <fullName evidence="1">FAS1 domain containing protein</fullName>
    </submittedName>
</protein>
<accession>A0ACC1WUC1</accession>
<gene>
    <name evidence="1" type="ORF">OWV82_022783</name>
</gene>
<evidence type="ECO:0000313" key="2">
    <source>
        <dbReference type="Proteomes" id="UP001164539"/>
    </source>
</evidence>